<gene>
    <name evidence="17" type="ORF">ACFQ11_12555</name>
</gene>
<evidence type="ECO:0000256" key="8">
    <source>
        <dbReference type="ARBA" id="ARBA00022833"/>
    </source>
</evidence>
<evidence type="ECO:0000256" key="4">
    <source>
        <dbReference type="ARBA" id="ARBA00022723"/>
    </source>
</evidence>
<evidence type="ECO:0000259" key="15">
    <source>
        <dbReference type="PROSITE" id="PS51066"/>
    </source>
</evidence>
<accession>A0ABW3ELK2</accession>
<keyword evidence="4" id="KW-0479">Metal-binding</keyword>
<keyword evidence="6 14" id="KW-0863">Zinc-finger</keyword>
<evidence type="ECO:0000256" key="6">
    <source>
        <dbReference type="ARBA" id="ARBA00022771"/>
    </source>
</evidence>
<keyword evidence="11" id="KW-0456">Lyase</keyword>
<evidence type="ECO:0000256" key="10">
    <source>
        <dbReference type="ARBA" id="ARBA00023204"/>
    </source>
</evidence>
<sequence length="287" mass="30869">MPELPEVEALTSFLRERAVGRVVARVDVLAISALKTYDPPITALGGLTITNAARHGKFLDLDVDGVHLVVHLARAGWLRWHDEVPAKPVRPSAKNPLALRLHLDDGSGFDLTEAGTKKGLAVYVVRDPADVPGIAALGPDPLDDAFTTDALREIVGGKRTQIKGLLRDQKVIAGIGNAYSDEVLHAARMSPFKIAATLDDTDVATLHDAIVTTLRDAVERSRGLEASNLKGEKKTGLRVHGRTGEKCPVCGDIVREVSFADSSLQYCPTCQTGGKPLADRRLSRLLK</sequence>
<keyword evidence="7" id="KW-0378">Hydrolase</keyword>
<keyword evidence="18" id="KW-1185">Reference proteome</keyword>
<comment type="similarity">
    <text evidence="3">Belongs to the FPG family.</text>
</comment>
<comment type="cofactor">
    <cofactor evidence="2">
        <name>Zn(2+)</name>
        <dbReference type="ChEBI" id="CHEBI:29105"/>
    </cofactor>
</comment>
<evidence type="ECO:0000259" key="16">
    <source>
        <dbReference type="PROSITE" id="PS51068"/>
    </source>
</evidence>
<dbReference type="CDD" id="cd08973">
    <property type="entry name" value="BaFpgNei_N_1"/>
    <property type="match status" value="1"/>
</dbReference>
<dbReference type="PANTHER" id="PTHR22993">
    <property type="entry name" value="FORMAMIDOPYRIMIDINE-DNA GLYCOSYLASE"/>
    <property type="match status" value="1"/>
</dbReference>
<evidence type="ECO:0000256" key="1">
    <source>
        <dbReference type="ARBA" id="ARBA00001668"/>
    </source>
</evidence>
<dbReference type="Gene3D" id="1.10.8.50">
    <property type="match status" value="1"/>
</dbReference>
<keyword evidence="8" id="KW-0862">Zinc</keyword>
<evidence type="ECO:0000256" key="7">
    <source>
        <dbReference type="ARBA" id="ARBA00022801"/>
    </source>
</evidence>
<evidence type="ECO:0000256" key="9">
    <source>
        <dbReference type="ARBA" id="ARBA00023125"/>
    </source>
</evidence>
<dbReference type="SMART" id="SM00898">
    <property type="entry name" value="Fapy_DNA_glyco"/>
    <property type="match status" value="1"/>
</dbReference>
<protein>
    <submittedName>
        <fullName evidence="17">Fpg/Nei family DNA glycosylase</fullName>
    </submittedName>
</protein>
<dbReference type="PROSITE" id="PS51066">
    <property type="entry name" value="ZF_FPG_2"/>
    <property type="match status" value="1"/>
</dbReference>
<evidence type="ECO:0000256" key="2">
    <source>
        <dbReference type="ARBA" id="ARBA00001947"/>
    </source>
</evidence>
<keyword evidence="12" id="KW-0511">Multifunctional enzyme</keyword>
<name>A0ABW3ELK2_9ACTN</name>
<feature type="domain" description="Formamidopyrimidine-DNA glycosylase catalytic" evidence="16">
    <location>
        <begin position="2"/>
        <end position="93"/>
    </location>
</feature>
<dbReference type="SMART" id="SM01232">
    <property type="entry name" value="H2TH"/>
    <property type="match status" value="1"/>
</dbReference>
<evidence type="ECO:0000313" key="18">
    <source>
        <dbReference type="Proteomes" id="UP001596972"/>
    </source>
</evidence>
<dbReference type="Gene3D" id="3.20.190.10">
    <property type="entry name" value="MutM-like, N-terminal"/>
    <property type="match status" value="1"/>
</dbReference>
<dbReference type="Pfam" id="PF06831">
    <property type="entry name" value="H2TH"/>
    <property type="match status" value="1"/>
</dbReference>
<comment type="caution">
    <text evidence="17">The sequence shown here is derived from an EMBL/GenBank/DDBJ whole genome shotgun (WGS) entry which is preliminary data.</text>
</comment>
<keyword evidence="5" id="KW-0227">DNA damage</keyword>
<reference evidence="18" key="1">
    <citation type="journal article" date="2019" name="Int. J. Syst. Evol. Microbiol.">
        <title>The Global Catalogue of Microorganisms (GCM) 10K type strain sequencing project: providing services to taxonomists for standard genome sequencing and annotation.</title>
        <authorList>
            <consortium name="The Broad Institute Genomics Platform"/>
            <consortium name="The Broad Institute Genome Sequencing Center for Infectious Disease"/>
            <person name="Wu L."/>
            <person name="Ma J."/>
        </authorList>
    </citation>
    <scope>NUCLEOTIDE SEQUENCE [LARGE SCALE GENOMIC DNA]</scope>
    <source>
        <strain evidence="18">JCM 31202</strain>
    </source>
</reference>
<dbReference type="InterPro" id="IPR000214">
    <property type="entry name" value="Znf_DNA_glyclase/AP_lyase"/>
</dbReference>
<proteinExistence type="inferred from homology"/>
<evidence type="ECO:0000256" key="12">
    <source>
        <dbReference type="ARBA" id="ARBA00023268"/>
    </source>
</evidence>
<dbReference type="Pfam" id="PF06827">
    <property type="entry name" value="zf-FPG_IleRS"/>
    <property type="match status" value="1"/>
</dbReference>
<evidence type="ECO:0000256" key="5">
    <source>
        <dbReference type="ARBA" id="ARBA00022763"/>
    </source>
</evidence>
<evidence type="ECO:0000256" key="13">
    <source>
        <dbReference type="ARBA" id="ARBA00023295"/>
    </source>
</evidence>
<organism evidence="17 18">
    <name type="scientific">Actinomadura sediminis</name>
    <dbReference type="NCBI Taxonomy" id="1038904"/>
    <lineage>
        <taxon>Bacteria</taxon>
        <taxon>Bacillati</taxon>
        <taxon>Actinomycetota</taxon>
        <taxon>Actinomycetes</taxon>
        <taxon>Streptosporangiales</taxon>
        <taxon>Thermomonosporaceae</taxon>
        <taxon>Actinomadura</taxon>
    </lineage>
</organism>
<evidence type="ECO:0000313" key="17">
    <source>
        <dbReference type="EMBL" id="MFD0901226.1"/>
    </source>
</evidence>
<keyword evidence="13" id="KW-0326">Glycosidase</keyword>
<dbReference type="PANTHER" id="PTHR22993:SF9">
    <property type="entry name" value="FORMAMIDOPYRIMIDINE-DNA GLYCOSYLASE"/>
    <property type="match status" value="1"/>
</dbReference>
<dbReference type="InterPro" id="IPR010979">
    <property type="entry name" value="Ribosomal_uS13-like_H2TH"/>
</dbReference>
<keyword evidence="10" id="KW-0234">DNA repair</keyword>
<feature type="domain" description="FPG-type" evidence="15">
    <location>
        <begin position="238"/>
        <end position="272"/>
    </location>
</feature>
<dbReference type="InterPro" id="IPR035937">
    <property type="entry name" value="FPG_N"/>
</dbReference>
<evidence type="ECO:0000256" key="3">
    <source>
        <dbReference type="ARBA" id="ARBA00009409"/>
    </source>
</evidence>
<evidence type="ECO:0000256" key="11">
    <source>
        <dbReference type="ARBA" id="ARBA00023239"/>
    </source>
</evidence>
<comment type="catalytic activity">
    <reaction evidence="1">
        <text>Hydrolysis of DNA containing ring-opened 7-methylguanine residues, releasing 2,6-diamino-4-hydroxy-5-(N-methyl)formamidopyrimidine.</text>
        <dbReference type="EC" id="3.2.2.23"/>
    </reaction>
</comment>
<dbReference type="InterPro" id="IPR015886">
    <property type="entry name" value="H2TH_FPG"/>
</dbReference>
<dbReference type="SUPFAM" id="SSF81624">
    <property type="entry name" value="N-terminal domain of MutM-like DNA repair proteins"/>
    <property type="match status" value="1"/>
</dbReference>
<dbReference type="SUPFAM" id="SSF57716">
    <property type="entry name" value="Glucocorticoid receptor-like (DNA-binding domain)"/>
    <property type="match status" value="1"/>
</dbReference>
<dbReference type="Pfam" id="PF01149">
    <property type="entry name" value="Fapy_DNA_glyco"/>
    <property type="match status" value="1"/>
</dbReference>
<dbReference type="EMBL" id="JBHTJA010000018">
    <property type="protein sequence ID" value="MFD0901226.1"/>
    <property type="molecule type" value="Genomic_DNA"/>
</dbReference>
<dbReference type="PROSITE" id="PS51068">
    <property type="entry name" value="FPG_CAT"/>
    <property type="match status" value="1"/>
</dbReference>
<dbReference type="InterPro" id="IPR010663">
    <property type="entry name" value="Znf_FPG/IleRS"/>
</dbReference>
<keyword evidence="9" id="KW-0238">DNA-binding</keyword>
<evidence type="ECO:0000256" key="14">
    <source>
        <dbReference type="PROSITE-ProRule" id="PRU00391"/>
    </source>
</evidence>
<dbReference type="InterPro" id="IPR012319">
    <property type="entry name" value="FPG_cat"/>
</dbReference>
<dbReference type="Proteomes" id="UP001596972">
    <property type="component" value="Unassembled WGS sequence"/>
</dbReference>
<dbReference type="SUPFAM" id="SSF46946">
    <property type="entry name" value="S13-like H2TH domain"/>
    <property type="match status" value="1"/>
</dbReference>
<dbReference type="RefSeq" id="WP_378298443.1">
    <property type="nucleotide sequence ID" value="NZ_JBHTJA010000018.1"/>
</dbReference>